<protein>
    <submittedName>
        <fullName evidence="2">Uncharacterized protein</fullName>
    </submittedName>
</protein>
<comment type="caution">
    <text evidence="2">The sequence shown here is derived from an EMBL/GenBank/DDBJ whole genome shotgun (WGS) entry which is preliminary data.</text>
</comment>
<feature type="chain" id="PRO_5035282718" evidence="1">
    <location>
        <begin position="19"/>
        <end position="75"/>
    </location>
</feature>
<feature type="signal peptide" evidence="1">
    <location>
        <begin position="1"/>
        <end position="18"/>
    </location>
</feature>
<accession>A0A8J2KSV1</accession>
<evidence type="ECO:0000313" key="3">
    <source>
        <dbReference type="Proteomes" id="UP000708208"/>
    </source>
</evidence>
<sequence>MVVQVLVRLIFLSLFVFGRDIHRPVNTQVPKDAMNELMEWRAPEKIIKEFPFFLSGYDYVDRPGKKSISLKLRER</sequence>
<evidence type="ECO:0000313" key="2">
    <source>
        <dbReference type="EMBL" id="CAG7820235.1"/>
    </source>
</evidence>
<keyword evidence="1" id="KW-0732">Signal</keyword>
<dbReference type="Proteomes" id="UP000708208">
    <property type="component" value="Unassembled WGS sequence"/>
</dbReference>
<evidence type="ECO:0000256" key="1">
    <source>
        <dbReference type="SAM" id="SignalP"/>
    </source>
</evidence>
<dbReference type="AlphaFoldDB" id="A0A8J2KSV1"/>
<organism evidence="2 3">
    <name type="scientific">Allacma fusca</name>
    <dbReference type="NCBI Taxonomy" id="39272"/>
    <lineage>
        <taxon>Eukaryota</taxon>
        <taxon>Metazoa</taxon>
        <taxon>Ecdysozoa</taxon>
        <taxon>Arthropoda</taxon>
        <taxon>Hexapoda</taxon>
        <taxon>Collembola</taxon>
        <taxon>Symphypleona</taxon>
        <taxon>Sminthuridae</taxon>
        <taxon>Allacma</taxon>
    </lineage>
</organism>
<gene>
    <name evidence="2" type="ORF">AFUS01_LOCUS30638</name>
</gene>
<dbReference type="EMBL" id="CAJVCH010473613">
    <property type="protein sequence ID" value="CAG7820235.1"/>
    <property type="molecule type" value="Genomic_DNA"/>
</dbReference>
<name>A0A8J2KSV1_9HEXA</name>
<keyword evidence="3" id="KW-1185">Reference proteome</keyword>
<proteinExistence type="predicted"/>
<dbReference type="OrthoDB" id="203812at2759"/>
<reference evidence="2" key="1">
    <citation type="submission" date="2021-06" db="EMBL/GenBank/DDBJ databases">
        <authorList>
            <person name="Hodson N. C."/>
            <person name="Mongue J. A."/>
            <person name="Jaron S. K."/>
        </authorList>
    </citation>
    <scope>NUCLEOTIDE SEQUENCE</scope>
</reference>